<evidence type="ECO:0000256" key="3">
    <source>
        <dbReference type="ARBA" id="ARBA00022729"/>
    </source>
</evidence>
<dbReference type="InterPro" id="IPR002223">
    <property type="entry name" value="Kunitz_BPTI"/>
</dbReference>
<dbReference type="GO" id="GO:0004867">
    <property type="term" value="F:serine-type endopeptidase inhibitor activity"/>
    <property type="evidence" value="ECO:0007669"/>
    <property type="project" value="InterPro"/>
</dbReference>
<proteinExistence type="predicted"/>
<dbReference type="PROSITE" id="PS50279">
    <property type="entry name" value="BPTI_KUNITZ_2"/>
    <property type="match status" value="2"/>
</dbReference>
<dbReference type="InterPro" id="IPR036880">
    <property type="entry name" value="Kunitz_BPTI_sf"/>
</dbReference>
<dbReference type="PANTHER" id="PTHR10083:SF374">
    <property type="entry name" value="BPTI_KUNITZ INHIBITOR DOMAIN-CONTAINING PROTEIN"/>
    <property type="match status" value="1"/>
</dbReference>
<feature type="domain" description="BPTI/Kunitz inhibitor" evidence="5">
    <location>
        <begin position="46"/>
        <end position="96"/>
    </location>
</feature>
<comment type="subcellular location">
    <subcellularLocation>
        <location evidence="1">Secreted</location>
    </subcellularLocation>
</comment>
<keyword evidence="3" id="KW-0732">Signal</keyword>
<dbReference type="InterPro" id="IPR050098">
    <property type="entry name" value="TFPI/VKTCI-like"/>
</dbReference>
<dbReference type="CDD" id="cd00109">
    <property type="entry name" value="Kunitz-type"/>
    <property type="match status" value="1"/>
</dbReference>
<dbReference type="Gene3D" id="4.10.410.10">
    <property type="entry name" value="Pancreatic trypsin inhibitor Kunitz domain"/>
    <property type="match status" value="2"/>
</dbReference>
<organism evidence="6 7">
    <name type="scientific">Notechis scutatus</name>
    <name type="common">mainland tiger snake</name>
    <dbReference type="NCBI Taxonomy" id="8663"/>
    <lineage>
        <taxon>Eukaryota</taxon>
        <taxon>Metazoa</taxon>
        <taxon>Chordata</taxon>
        <taxon>Craniata</taxon>
        <taxon>Vertebrata</taxon>
        <taxon>Euteleostomi</taxon>
        <taxon>Lepidosauria</taxon>
        <taxon>Squamata</taxon>
        <taxon>Bifurcata</taxon>
        <taxon>Unidentata</taxon>
        <taxon>Episquamata</taxon>
        <taxon>Toxicofera</taxon>
        <taxon>Serpentes</taxon>
        <taxon>Colubroidea</taxon>
        <taxon>Elapidae</taxon>
        <taxon>Hydrophiinae</taxon>
        <taxon>Notechis</taxon>
    </lineage>
</organism>
<keyword evidence="4" id="KW-1015">Disulfide bond</keyword>
<evidence type="ECO:0000256" key="4">
    <source>
        <dbReference type="ARBA" id="ARBA00023157"/>
    </source>
</evidence>
<dbReference type="GeneID" id="113432275"/>
<dbReference type="SUPFAM" id="SSF57362">
    <property type="entry name" value="BPTI-like"/>
    <property type="match status" value="2"/>
</dbReference>
<dbReference type="PROSITE" id="PS00280">
    <property type="entry name" value="BPTI_KUNITZ_1"/>
    <property type="match status" value="1"/>
</dbReference>
<feature type="domain" description="BPTI/Kunitz inhibitor" evidence="5">
    <location>
        <begin position="1"/>
        <end position="40"/>
    </location>
</feature>
<dbReference type="KEGG" id="nss:113432275"/>
<reference evidence="7" key="1">
    <citation type="submission" date="2025-08" db="UniProtKB">
        <authorList>
            <consortium name="RefSeq"/>
        </authorList>
    </citation>
    <scope>IDENTIFICATION</scope>
</reference>
<keyword evidence="6" id="KW-1185">Reference proteome</keyword>
<dbReference type="RefSeq" id="XP_026550237.1">
    <property type="nucleotide sequence ID" value="XM_026694452.1"/>
</dbReference>
<dbReference type="Pfam" id="PF00014">
    <property type="entry name" value="Kunitz_BPTI"/>
    <property type="match status" value="2"/>
</dbReference>
<evidence type="ECO:0000313" key="7">
    <source>
        <dbReference type="RefSeq" id="XP_026550237.1"/>
    </source>
</evidence>
<dbReference type="SMART" id="SM00131">
    <property type="entry name" value="KU"/>
    <property type="match status" value="2"/>
</dbReference>
<keyword evidence="2" id="KW-0964">Secreted</keyword>
<sequence length="99" mass="11412">MPEERFFYNVTSKSCQFFIDYGCSGSLNSYHSAKECEEACKKADICLLPPDCVPCKDKTQHWFYDPKNKRCKKLASGRCGGNANNFKTRAECQLRCHKR</sequence>
<dbReference type="AlphaFoldDB" id="A0A6J1W4J1"/>
<dbReference type="GO" id="GO:0005615">
    <property type="term" value="C:extracellular space"/>
    <property type="evidence" value="ECO:0007669"/>
    <property type="project" value="TreeGrafter"/>
</dbReference>
<feature type="non-terminal residue" evidence="7">
    <location>
        <position position="99"/>
    </location>
</feature>
<evidence type="ECO:0000256" key="2">
    <source>
        <dbReference type="ARBA" id="ARBA00022525"/>
    </source>
</evidence>
<accession>A0A6J1W4J1</accession>
<dbReference type="Proteomes" id="UP000504612">
    <property type="component" value="Unplaced"/>
</dbReference>
<evidence type="ECO:0000256" key="1">
    <source>
        <dbReference type="ARBA" id="ARBA00004613"/>
    </source>
</evidence>
<evidence type="ECO:0000259" key="5">
    <source>
        <dbReference type="PROSITE" id="PS50279"/>
    </source>
</evidence>
<gene>
    <name evidence="7" type="primary">LOC113432275</name>
</gene>
<evidence type="ECO:0000313" key="6">
    <source>
        <dbReference type="Proteomes" id="UP000504612"/>
    </source>
</evidence>
<dbReference type="PRINTS" id="PR00759">
    <property type="entry name" value="BASICPTASE"/>
</dbReference>
<name>A0A6J1W4J1_9SAUR</name>
<protein>
    <submittedName>
        <fullName evidence="7">PI-actitoxin-Axm2b-like</fullName>
    </submittedName>
</protein>
<dbReference type="InterPro" id="IPR020901">
    <property type="entry name" value="Prtase_inh_Kunz-CS"/>
</dbReference>
<dbReference type="PANTHER" id="PTHR10083">
    <property type="entry name" value="KUNITZ-TYPE PROTEASE INHIBITOR-RELATED"/>
    <property type="match status" value="1"/>
</dbReference>